<gene>
    <name evidence="4" type="ORF">C8E89_14416</name>
</gene>
<dbReference type="Pfam" id="PF19124">
    <property type="entry name" value="DUF5808"/>
    <property type="match status" value="1"/>
</dbReference>
<feature type="transmembrane region" description="Helical" evidence="1">
    <location>
        <begin position="135"/>
        <end position="156"/>
    </location>
</feature>
<dbReference type="PANTHER" id="PTHR37810:SF9">
    <property type="entry name" value="MEMBRANE PROTEIN"/>
    <property type="match status" value="1"/>
</dbReference>
<dbReference type="InterPro" id="IPR012867">
    <property type="entry name" value="DUF1648"/>
</dbReference>
<feature type="transmembrane region" description="Helical" evidence="1">
    <location>
        <begin position="57"/>
        <end position="74"/>
    </location>
</feature>
<evidence type="ECO:0000259" key="2">
    <source>
        <dbReference type="Pfam" id="PF07853"/>
    </source>
</evidence>
<evidence type="ECO:0000313" key="4">
    <source>
        <dbReference type="EMBL" id="PXW98501.1"/>
    </source>
</evidence>
<reference evidence="5" key="1">
    <citation type="submission" date="2018-05" db="EMBL/GenBank/DDBJ databases">
        <authorList>
            <person name="Deangelis K."/>
            <person name="Huntemann M."/>
            <person name="Clum A."/>
            <person name="Pillay M."/>
            <person name="Palaniappan K."/>
            <person name="Varghese N."/>
            <person name="Mikhailova N."/>
            <person name="Stamatis D."/>
            <person name="Reddy T."/>
            <person name="Daum C."/>
            <person name="Shapiro N."/>
            <person name="Ivanova N."/>
            <person name="Kyrpides N."/>
            <person name="Woyke T."/>
        </authorList>
    </citation>
    <scope>NUCLEOTIDE SEQUENCE [LARGE SCALE GENOMIC DNA]</scope>
    <source>
        <strain evidence="5">GAS496</strain>
    </source>
</reference>
<feature type="transmembrane region" description="Helical" evidence="1">
    <location>
        <begin position="261"/>
        <end position="283"/>
    </location>
</feature>
<feature type="domain" description="DUF5808" evidence="3">
    <location>
        <begin position="316"/>
        <end position="339"/>
    </location>
</feature>
<comment type="caution">
    <text evidence="4">The sequence shown here is derived from an EMBL/GenBank/DDBJ whole genome shotgun (WGS) entry which is preliminary data.</text>
</comment>
<reference evidence="4 5" key="2">
    <citation type="submission" date="2018-06" db="EMBL/GenBank/DDBJ databases">
        <title>Sequencing of bacterial isolates from soil warming experiment in Harvard Forest, Massachusetts, USA.</title>
        <authorList>
            <person name="Deangelis K.PhD."/>
        </authorList>
    </citation>
    <scope>NUCLEOTIDE SEQUENCE [LARGE SCALE GENOMIC DNA]</scope>
    <source>
        <strain evidence="4 5">GAS496</strain>
    </source>
</reference>
<dbReference type="InterPro" id="IPR043831">
    <property type="entry name" value="DUF5808"/>
</dbReference>
<dbReference type="Pfam" id="PF07853">
    <property type="entry name" value="DUF1648"/>
    <property type="match status" value="1"/>
</dbReference>
<name>A0A318H445_9MYCO</name>
<feature type="transmembrane region" description="Helical" evidence="1">
    <location>
        <begin position="184"/>
        <end position="207"/>
    </location>
</feature>
<feature type="transmembrane region" description="Helical" evidence="1">
    <location>
        <begin position="6"/>
        <end position="25"/>
    </location>
</feature>
<dbReference type="EMBL" id="QJJU01000044">
    <property type="protein sequence ID" value="PXW98501.1"/>
    <property type="molecule type" value="Genomic_DNA"/>
</dbReference>
<dbReference type="AlphaFoldDB" id="A0A318H445"/>
<evidence type="ECO:0000259" key="3">
    <source>
        <dbReference type="Pfam" id="PF19124"/>
    </source>
</evidence>
<feature type="domain" description="DUF1648" evidence="2">
    <location>
        <begin position="143"/>
        <end position="191"/>
    </location>
</feature>
<keyword evidence="1" id="KW-0812">Transmembrane</keyword>
<feature type="transmembrane region" description="Helical" evidence="1">
    <location>
        <begin position="341"/>
        <end position="360"/>
    </location>
</feature>
<evidence type="ECO:0000313" key="5">
    <source>
        <dbReference type="Proteomes" id="UP000247781"/>
    </source>
</evidence>
<dbReference type="PANTHER" id="PTHR37810">
    <property type="entry name" value="IMMUNITY PROTEIN SDPI"/>
    <property type="match status" value="1"/>
</dbReference>
<dbReference type="GO" id="GO:0009636">
    <property type="term" value="P:response to toxic substance"/>
    <property type="evidence" value="ECO:0007669"/>
    <property type="project" value="TreeGrafter"/>
</dbReference>
<feature type="transmembrane region" description="Helical" evidence="1">
    <location>
        <begin position="80"/>
        <end position="99"/>
    </location>
</feature>
<keyword evidence="1" id="KW-0472">Membrane</keyword>
<evidence type="ECO:0000256" key="1">
    <source>
        <dbReference type="SAM" id="Phobius"/>
    </source>
</evidence>
<organism evidence="4 5">
    <name type="scientific">Mycolicibacterium moriokaense</name>
    <dbReference type="NCBI Taxonomy" id="39691"/>
    <lineage>
        <taxon>Bacteria</taxon>
        <taxon>Bacillati</taxon>
        <taxon>Actinomycetota</taxon>
        <taxon>Actinomycetes</taxon>
        <taxon>Mycobacteriales</taxon>
        <taxon>Mycobacteriaceae</taxon>
        <taxon>Mycolicibacterium</taxon>
    </lineage>
</organism>
<keyword evidence="1" id="KW-1133">Transmembrane helix</keyword>
<sequence>MPVVIAVSSALSALFLVLALVLPSINSPTVPFGVRVPAQRTDDPTVLRQTRIYRSRVLVSGIVAAVIGVVIYSVTGAMWLLPLSVLVLVGLWYGCFFLANHEIRAAKAAGGWYEGLHQGIAVDTELRTDPPRFPWLWLAPALIVTVATVVIGVISYPSMPEVLAVHYGAHGVPNRLAAKSVGTAFSLVFVQVGVTALLVGIAAAIFGSSRPDIDPARPVGSARWHRQYMSLGAKALLALVAMIDVGMLGSSLLMWTGTVTAWAPLVVVVPILAGVVVAVVVLARNNRARDAGEQVTGLTHRDDDKYWPGGLFYINREDHALLVPRRFGLGWTLNLGNPRTAMLLAGVVALIALLATLRFGG</sequence>
<protein>
    <submittedName>
        <fullName evidence="4">Putative membrane protein</fullName>
    </submittedName>
</protein>
<dbReference type="RefSeq" id="WP_110320111.1">
    <property type="nucleotide sequence ID" value="NZ_QJJU01000044.1"/>
</dbReference>
<dbReference type="Proteomes" id="UP000247781">
    <property type="component" value="Unassembled WGS sequence"/>
</dbReference>
<feature type="transmembrane region" description="Helical" evidence="1">
    <location>
        <begin position="228"/>
        <end position="255"/>
    </location>
</feature>
<accession>A0A318H445</accession>
<keyword evidence="5" id="KW-1185">Reference proteome</keyword>
<dbReference type="OrthoDB" id="9808690at2"/>
<proteinExistence type="predicted"/>